<evidence type="ECO:0000313" key="2">
    <source>
        <dbReference type="EMBL" id="MFD2143413.1"/>
    </source>
</evidence>
<keyword evidence="3" id="KW-1185">Reference proteome</keyword>
<dbReference type="RefSeq" id="WP_213355502.1">
    <property type="nucleotide sequence ID" value="NZ_JAHBGB010000044.1"/>
</dbReference>
<dbReference type="EMBL" id="JBHUHD010000001">
    <property type="protein sequence ID" value="MFD2138772.1"/>
    <property type="molecule type" value="Genomic_DNA"/>
</dbReference>
<reference evidence="3" key="2">
    <citation type="journal article" date="2019" name="Int. J. Syst. Evol. Microbiol.">
        <title>The Global Catalogue of Microorganisms (GCM) 10K type strain sequencing project: providing services to taxonomists for standard genome sequencing and annotation.</title>
        <authorList>
            <consortium name="The Broad Institute Genomics Platform"/>
            <consortium name="The Broad Institute Genome Sequencing Center for Infectious Disease"/>
            <person name="Wu L."/>
            <person name="Ma J."/>
        </authorList>
    </citation>
    <scope>NUCLEOTIDE SEQUENCE [LARGE SCALE GENOMIC DNA]</scope>
    <source>
        <strain evidence="3">CCM 7435</strain>
    </source>
</reference>
<name>A0ABW4YR18_9HYPH</name>
<organism evidence="1 3">
    <name type="scientific">Ancylobacter oerskovii</name>
    <dbReference type="NCBI Taxonomy" id="459519"/>
    <lineage>
        <taxon>Bacteria</taxon>
        <taxon>Pseudomonadati</taxon>
        <taxon>Pseudomonadota</taxon>
        <taxon>Alphaproteobacteria</taxon>
        <taxon>Hyphomicrobiales</taxon>
        <taxon>Xanthobacteraceae</taxon>
        <taxon>Ancylobacter</taxon>
    </lineage>
</organism>
<sequence>MRLTQRDLAYALDMSAMSVSRAATRLGRPMGLMSEDLAFELLVAGALRERGISWPQSIRLVCRFSSEIRGLASNIDERRLWVVFVNATVNPFTVMAISPSHLANVISRHPLARTIGLHEPVSEAIEQLDALKTRKTWAWA</sequence>
<proteinExistence type="predicted"/>
<dbReference type="EMBL" id="JBHUHD010000001">
    <property type="protein sequence ID" value="MFD2143413.1"/>
    <property type="molecule type" value="Genomic_DNA"/>
</dbReference>
<dbReference type="Proteomes" id="UP001597299">
    <property type="component" value="Unassembled WGS sequence"/>
</dbReference>
<evidence type="ECO:0000313" key="3">
    <source>
        <dbReference type="Proteomes" id="UP001597299"/>
    </source>
</evidence>
<reference evidence="1" key="1">
    <citation type="journal article" date="2014" name="Int. J. Syst. Evol. Microbiol.">
        <title>Complete genome of a new Firmicutes species belonging to the dominant human colonic microbiota ('Ruminococcus bicirculans') reveals two chromosomes and a selective capacity to utilize plant glucans.</title>
        <authorList>
            <consortium name="NISC Comparative Sequencing Program"/>
            <person name="Wegmann U."/>
            <person name="Louis P."/>
            <person name="Goesmann A."/>
            <person name="Henrissat B."/>
            <person name="Duncan S.H."/>
            <person name="Flint H.J."/>
        </authorList>
    </citation>
    <scope>NUCLEOTIDE SEQUENCE</scope>
    <source>
        <strain evidence="1">CCM 7435</strain>
    </source>
</reference>
<gene>
    <name evidence="1" type="ORF">ACFSNC_00020</name>
    <name evidence="2" type="ORF">ACFSNC_23650</name>
</gene>
<protein>
    <submittedName>
        <fullName evidence="1">Uncharacterized protein</fullName>
    </submittedName>
</protein>
<comment type="caution">
    <text evidence="1">The sequence shown here is derived from an EMBL/GenBank/DDBJ whole genome shotgun (WGS) entry which is preliminary data.</text>
</comment>
<accession>A0ABW4YR18</accession>
<evidence type="ECO:0000313" key="1">
    <source>
        <dbReference type="EMBL" id="MFD2138772.1"/>
    </source>
</evidence>
<reference evidence="1" key="3">
    <citation type="submission" date="2024-09" db="EMBL/GenBank/DDBJ databases">
        <authorList>
            <person name="Sun Q."/>
            <person name="Mori K."/>
        </authorList>
    </citation>
    <scope>NUCLEOTIDE SEQUENCE</scope>
    <source>
        <strain evidence="1">CCM 7435</strain>
    </source>
</reference>